<organism evidence="1 2">
    <name type="scientific">Mesorhizobium sanjuanii</name>
    <dbReference type="NCBI Taxonomy" id="2037900"/>
    <lineage>
        <taxon>Bacteria</taxon>
        <taxon>Pseudomonadati</taxon>
        <taxon>Pseudomonadota</taxon>
        <taxon>Alphaproteobacteria</taxon>
        <taxon>Hyphomicrobiales</taxon>
        <taxon>Phyllobacteriaceae</taxon>
        <taxon>Mesorhizobium</taxon>
    </lineage>
</organism>
<dbReference type="Proteomes" id="UP000219182">
    <property type="component" value="Unassembled WGS sequence"/>
</dbReference>
<reference evidence="1 2" key="1">
    <citation type="submission" date="2017-09" db="EMBL/GenBank/DDBJ databases">
        <title>Mesorhizobum sanjuanii sp. nov. isolated from nodules of Lotus tenuis in saline-alkaline lowlands of Flooding Pampa.</title>
        <authorList>
            <person name="Sannazzaro A.I."/>
            <person name="Torres Tejerizo G.A."/>
            <person name="Fontana F."/>
            <person name="Cumpa Velazquez L.M."/>
            <person name="Hansen L."/>
            <person name="Pistorio M."/>
            <person name="Estrella M.J."/>
        </authorList>
    </citation>
    <scope>NUCLEOTIDE SEQUENCE [LARGE SCALE GENOMIC DNA]</scope>
    <source>
        <strain evidence="1 2">BSA136</strain>
    </source>
</reference>
<dbReference type="AlphaFoldDB" id="A0A2A6FBI0"/>
<protein>
    <submittedName>
        <fullName evidence="1">Uncharacterized protein</fullName>
    </submittedName>
</protein>
<sequence>MTIFEIWRKGSFVLAEQTPSTISAIAKRNKQSIEIGRLERLPFLLQCRFALSRGHSYPS</sequence>
<dbReference type="EMBL" id="NWQG01000153">
    <property type="protein sequence ID" value="PDQ19075.1"/>
    <property type="molecule type" value="Genomic_DNA"/>
</dbReference>
<evidence type="ECO:0000313" key="1">
    <source>
        <dbReference type="EMBL" id="PDQ19075.1"/>
    </source>
</evidence>
<accession>A0A2A6FBI0</accession>
<keyword evidence="2" id="KW-1185">Reference proteome</keyword>
<name>A0A2A6FBI0_9HYPH</name>
<proteinExistence type="predicted"/>
<gene>
    <name evidence="1" type="ORF">CN311_21480</name>
</gene>
<evidence type="ECO:0000313" key="2">
    <source>
        <dbReference type="Proteomes" id="UP000219182"/>
    </source>
</evidence>
<comment type="caution">
    <text evidence="1">The sequence shown here is derived from an EMBL/GenBank/DDBJ whole genome shotgun (WGS) entry which is preliminary data.</text>
</comment>